<feature type="domain" description="NADH:flavin oxidoreductase/NADH oxidase N-terminal" evidence="4">
    <location>
        <begin position="3"/>
        <end position="336"/>
    </location>
</feature>
<comment type="similarity">
    <text evidence="2">Belongs to the NADH:flavin oxidoreductase/NADH oxidase family.</text>
</comment>
<reference evidence="6" key="1">
    <citation type="submission" date="2016-11" db="EMBL/GenBank/DDBJ databases">
        <authorList>
            <person name="Varghese N."/>
            <person name="Submissions S."/>
        </authorList>
    </citation>
    <scope>NUCLEOTIDE SEQUENCE [LARGE SCALE GENOMIC DNA]</scope>
    <source>
        <strain evidence="6">DSM 17539</strain>
    </source>
</reference>
<dbReference type="GO" id="GO:0010181">
    <property type="term" value="F:FMN binding"/>
    <property type="evidence" value="ECO:0007669"/>
    <property type="project" value="InterPro"/>
</dbReference>
<dbReference type="Pfam" id="PF00724">
    <property type="entry name" value="Oxidored_FMN"/>
    <property type="match status" value="1"/>
</dbReference>
<dbReference type="OrthoDB" id="9772736at2"/>
<dbReference type="InterPro" id="IPR045247">
    <property type="entry name" value="Oye-like"/>
</dbReference>
<dbReference type="PANTHER" id="PTHR22893:SF91">
    <property type="entry name" value="NADPH DEHYDROGENASE 2-RELATED"/>
    <property type="match status" value="1"/>
</dbReference>
<dbReference type="InterPro" id="IPR013785">
    <property type="entry name" value="Aldolase_TIM"/>
</dbReference>
<dbReference type="FunFam" id="3.20.20.70:FF:000059">
    <property type="entry name" value="N-ethylmaleimide reductase, FMN-linked"/>
    <property type="match status" value="1"/>
</dbReference>
<dbReference type="EMBL" id="FQUX01000002">
    <property type="protein sequence ID" value="SHE97433.1"/>
    <property type="molecule type" value="Genomic_DNA"/>
</dbReference>
<keyword evidence="3" id="KW-0560">Oxidoreductase</keyword>
<evidence type="ECO:0000259" key="4">
    <source>
        <dbReference type="Pfam" id="PF00724"/>
    </source>
</evidence>
<dbReference type="RefSeq" id="WP_072861070.1">
    <property type="nucleotide sequence ID" value="NZ_FQUX01000002.1"/>
</dbReference>
<dbReference type="SUPFAM" id="SSF51395">
    <property type="entry name" value="FMN-linked oxidoreductases"/>
    <property type="match status" value="1"/>
</dbReference>
<sequence length="357" mass="39365">MQVFEPFTLSGLELKNKIVMAPMTRSRAINNIPNDLMKEYYSQRADAGLILSEATGVSANGTGYPRIPSAYTRQQIEGWKNIVDGVHSKGGKFFVQLFHTGRVSSSLNLPKGGRTVAPSSIPLTSMEMYTDQEGMQPHDVPKEMSLSDIKQAQEEFVSAATKLIEAGIDGIEVHSANGYLLEQFLDPGTNQRTDEYGGNFKNRAKFTLETTQKVVDAIGADKVGIRFSPYSVLHGMTGDYPEITEVYTYLAQELSKMGIVYIHIADQRAAMSAPEFATEIWKIIGENFNGTMLGGGDVWSADKAEELLKDGFDLVYVGRAFIANPDLIEKFKTGKELSAPDVDKLYTPGPEGYTDWE</sequence>
<evidence type="ECO:0000313" key="6">
    <source>
        <dbReference type="Proteomes" id="UP000184406"/>
    </source>
</evidence>
<organism evidence="5 6">
    <name type="scientific">Arenibacter palladensis</name>
    <dbReference type="NCBI Taxonomy" id="237373"/>
    <lineage>
        <taxon>Bacteria</taxon>
        <taxon>Pseudomonadati</taxon>
        <taxon>Bacteroidota</taxon>
        <taxon>Flavobacteriia</taxon>
        <taxon>Flavobacteriales</taxon>
        <taxon>Flavobacteriaceae</taxon>
        <taxon>Arenibacter</taxon>
    </lineage>
</organism>
<evidence type="ECO:0000313" key="5">
    <source>
        <dbReference type="EMBL" id="SHE97433.1"/>
    </source>
</evidence>
<name>A0A1M4XVW7_9FLAO</name>
<comment type="cofactor">
    <cofactor evidence="1">
        <name>FMN</name>
        <dbReference type="ChEBI" id="CHEBI:58210"/>
    </cofactor>
</comment>
<proteinExistence type="inferred from homology"/>
<dbReference type="PANTHER" id="PTHR22893">
    <property type="entry name" value="NADH OXIDOREDUCTASE-RELATED"/>
    <property type="match status" value="1"/>
</dbReference>
<dbReference type="GO" id="GO:0005829">
    <property type="term" value="C:cytosol"/>
    <property type="evidence" value="ECO:0007669"/>
    <property type="project" value="UniProtKB-ARBA"/>
</dbReference>
<dbReference type="GO" id="GO:0016628">
    <property type="term" value="F:oxidoreductase activity, acting on the CH-CH group of donors, NAD or NADP as acceptor"/>
    <property type="evidence" value="ECO:0007669"/>
    <property type="project" value="UniProtKB-ARBA"/>
</dbReference>
<gene>
    <name evidence="5" type="ORF">SAMN03080594_102215</name>
</gene>
<evidence type="ECO:0000256" key="3">
    <source>
        <dbReference type="ARBA" id="ARBA00023002"/>
    </source>
</evidence>
<dbReference type="Gene3D" id="3.20.20.70">
    <property type="entry name" value="Aldolase class I"/>
    <property type="match status" value="1"/>
</dbReference>
<dbReference type="AlphaFoldDB" id="A0A1M4XVW7"/>
<accession>A0A1M4XVW7</accession>
<dbReference type="InterPro" id="IPR001155">
    <property type="entry name" value="OxRdtase_FMN_N"/>
</dbReference>
<evidence type="ECO:0000256" key="2">
    <source>
        <dbReference type="ARBA" id="ARBA00005979"/>
    </source>
</evidence>
<dbReference type="Proteomes" id="UP000184406">
    <property type="component" value="Unassembled WGS sequence"/>
</dbReference>
<keyword evidence="6" id="KW-1185">Reference proteome</keyword>
<protein>
    <submittedName>
        <fullName evidence="5">N-ethylmaleimide reductase</fullName>
    </submittedName>
</protein>
<evidence type="ECO:0000256" key="1">
    <source>
        <dbReference type="ARBA" id="ARBA00001917"/>
    </source>
</evidence>
<dbReference type="CDD" id="cd02933">
    <property type="entry name" value="OYE_like_FMN"/>
    <property type="match status" value="1"/>
</dbReference>